<evidence type="ECO:0000313" key="4">
    <source>
        <dbReference type="EMBL" id="CAB5219326.1"/>
    </source>
</evidence>
<gene>
    <name evidence="4" type="ORF">UFOVP220_65</name>
    <name evidence="2" type="ORF">UFOVP26_23</name>
    <name evidence="3" type="ORF">UFOVP44_74</name>
</gene>
<name>A0A6J5KRK3_9CAUD</name>
<evidence type="ECO:0000313" key="2">
    <source>
        <dbReference type="EMBL" id="CAB4121763.1"/>
    </source>
</evidence>
<dbReference type="EMBL" id="LR798268">
    <property type="protein sequence ID" value="CAB5219326.1"/>
    <property type="molecule type" value="Genomic_DNA"/>
</dbReference>
<accession>A0A6J5KRK3</accession>
<protein>
    <submittedName>
        <fullName evidence="3">AAA domain containing protein</fullName>
    </submittedName>
</protein>
<reference evidence="3" key="1">
    <citation type="submission" date="2020-04" db="EMBL/GenBank/DDBJ databases">
        <authorList>
            <person name="Chiriac C."/>
            <person name="Salcher M."/>
            <person name="Ghai R."/>
            <person name="Kavagutti S V."/>
        </authorList>
    </citation>
    <scope>NUCLEOTIDE SEQUENCE</scope>
</reference>
<dbReference type="InterPro" id="IPR027417">
    <property type="entry name" value="P-loop_NTPase"/>
</dbReference>
<sequence length="208" mass="23667">MIGLIGAHRTGKTTLAKAYAEEMEVPYVETSSSAVFERLGYSPKVDYDFGTRMIIQNAILDDAIVKYSQHTGMFVTDRTPIDMLAYTIADIQRQNLSLEQSREFIKYFHRCFEESNKRFMCLTLIQPGIEIVDAPGKAPANPAYMEHLNTIMLGLLVGEFNSSSHFYLPRRTTDMQERVEALKFVVNKVVSRDFENIETLKAKGISIH</sequence>
<evidence type="ECO:0000313" key="3">
    <source>
        <dbReference type="EMBL" id="CAB4123876.1"/>
    </source>
</evidence>
<dbReference type="EMBL" id="LR796152">
    <property type="protein sequence ID" value="CAB4121763.1"/>
    <property type="molecule type" value="Genomic_DNA"/>
</dbReference>
<feature type="domain" description="NadR/Ttd14 AAA" evidence="1">
    <location>
        <begin position="3"/>
        <end position="102"/>
    </location>
</feature>
<organism evidence="3">
    <name type="scientific">uncultured Caudovirales phage</name>
    <dbReference type="NCBI Taxonomy" id="2100421"/>
    <lineage>
        <taxon>Viruses</taxon>
        <taxon>Duplodnaviria</taxon>
        <taxon>Heunggongvirae</taxon>
        <taxon>Uroviricota</taxon>
        <taxon>Caudoviricetes</taxon>
        <taxon>Peduoviridae</taxon>
        <taxon>Maltschvirus</taxon>
        <taxon>Maltschvirus maltsch</taxon>
    </lineage>
</organism>
<dbReference type="InterPro" id="IPR038727">
    <property type="entry name" value="NadR/Ttd14_AAA_dom"/>
</dbReference>
<proteinExistence type="predicted"/>
<dbReference type="Gene3D" id="3.40.50.300">
    <property type="entry name" value="P-loop containing nucleotide triphosphate hydrolases"/>
    <property type="match status" value="1"/>
</dbReference>
<dbReference type="SUPFAM" id="SSF52540">
    <property type="entry name" value="P-loop containing nucleoside triphosphate hydrolases"/>
    <property type="match status" value="1"/>
</dbReference>
<evidence type="ECO:0000259" key="1">
    <source>
        <dbReference type="Pfam" id="PF13521"/>
    </source>
</evidence>
<dbReference type="Pfam" id="PF13521">
    <property type="entry name" value="AAA_28"/>
    <property type="match status" value="1"/>
</dbReference>
<dbReference type="EMBL" id="LR796176">
    <property type="protein sequence ID" value="CAB4123876.1"/>
    <property type="molecule type" value="Genomic_DNA"/>
</dbReference>